<keyword evidence="4" id="KW-1185">Reference proteome</keyword>
<dbReference type="GO" id="GO:0055085">
    <property type="term" value="P:transmembrane transport"/>
    <property type="evidence" value="ECO:0007669"/>
    <property type="project" value="InterPro"/>
</dbReference>
<gene>
    <name evidence="3" type="ORF">LV85_01583</name>
</gene>
<feature type="chain" id="PRO_5016125421" evidence="1">
    <location>
        <begin position="20"/>
        <end position="212"/>
    </location>
</feature>
<dbReference type="SUPFAM" id="SSF48452">
    <property type="entry name" value="TPR-like"/>
    <property type="match status" value="1"/>
</dbReference>
<comment type="caution">
    <text evidence="3">The sequence shown here is derived from an EMBL/GenBank/DDBJ whole genome shotgun (WGS) entry which is preliminary data.</text>
</comment>
<evidence type="ECO:0000259" key="2">
    <source>
        <dbReference type="Pfam" id="PF03544"/>
    </source>
</evidence>
<feature type="domain" description="TonB C-terminal" evidence="2">
    <location>
        <begin position="50"/>
        <end position="126"/>
    </location>
</feature>
<evidence type="ECO:0000313" key="3">
    <source>
        <dbReference type="EMBL" id="PZX53168.1"/>
    </source>
</evidence>
<dbReference type="AlphaFoldDB" id="A0A2W7QXB1"/>
<feature type="signal peptide" evidence="1">
    <location>
        <begin position="1"/>
        <end position="19"/>
    </location>
</feature>
<dbReference type="EMBL" id="QKZT01000006">
    <property type="protein sequence ID" value="PZX53168.1"/>
    <property type="molecule type" value="Genomic_DNA"/>
</dbReference>
<proteinExistence type="predicted"/>
<sequence length="212" mass="23981">MLRIILLTCSIFISSISFAQTAFNPETESDFVKATYSKGNLISILGQDLIYPKEAAANGSQGDVIYLLRIDKSGKLTKVEAIERVSDDLSNQTDEAIANLNEAWSPSKVHGNAVDREYLLVFSYKIYYNSLPVDYHEMAKKFEDKGKPEKAVRTYNDAIKNYPFEPIYYTMRAKYKKDMGDEEGAKADELMAEKMNMEILAVVEIAQTQSVR</sequence>
<evidence type="ECO:0000256" key="1">
    <source>
        <dbReference type="SAM" id="SignalP"/>
    </source>
</evidence>
<accession>A0A2W7QXB1</accession>
<dbReference type="Pfam" id="PF03544">
    <property type="entry name" value="TonB_C"/>
    <property type="match status" value="1"/>
</dbReference>
<organism evidence="3 4">
    <name type="scientific">Algoriphagus chordae</name>
    <dbReference type="NCBI Taxonomy" id="237019"/>
    <lineage>
        <taxon>Bacteria</taxon>
        <taxon>Pseudomonadati</taxon>
        <taxon>Bacteroidota</taxon>
        <taxon>Cytophagia</taxon>
        <taxon>Cytophagales</taxon>
        <taxon>Cyclobacteriaceae</taxon>
        <taxon>Algoriphagus</taxon>
    </lineage>
</organism>
<dbReference type="Gene3D" id="3.30.1150.10">
    <property type="match status" value="1"/>
</dbReference>
<dbReference type="InterPro" id="IPR011990">
    <property type="entry name" value="TPR-like_helical_dom_sf"/>
</dbReference>
<dbReference type="Gene3D" id="1.25.40.10">
    <property type="entry name" value="Tetratricopeptide repeat domain"/>
    <property type="match status" value="1"/>
</dbReference>
<dbReference type="OrthoDB" id="821460at2"/>
<dbReference type="InterPro" id="IPR037682">
    <property type="entry name" value="TonB_C"/>
</dbReference>
<reference evidence="3 4" key="1">
    <citation type="submission" date="2018-06" db="EMBL/GenBank/DDBJ databases">
        <title>Genomic Encyclopedia of Archaeal and Bacterial Type Strains, Phase II (KMG-II): from individual species to whole genera.</title>
        <authorList>
            <person name="Goeker M."/>
        </authorList>
    </citation>
    <scope>NUCLEOTIDE SEQUENCE [LARGE SCALE GENOMIC DNA]</scope>
    <source>
        <strain evidence="3 4">DSM 19830</strain>
    </source>
</reference>
<dbReference type="SUPFAM" id="SSF74653">
    <property type="entry name" value="TolA/TonB C-terminal domain"/>
    <property type="match status" value="1"/>
</dbReference>
<name>A0A2W7QXB1_9BACT</name>
<protein>
    <submittedName>
        <fullName evidence="3">TonB-like protein</fullName>
    </submittedName>
</protein>
<dbReference type="RefSeq" id="WP_111317994.1">
    <property type="nucleotide sequence ID" value="NZ_QKZT01000006.1"/>
</dbReference>
<dbReference type="Proteomes" id="UP000248882">
    <property type="component" value="Unassembled WGS sequence"/>
</dbReference>
<evidence type="ECO:0000313" key="4">
    <source>
        <dbReference type="Proteomes" id="UP000248882"/>
    </source>
</evidence>
<keyword evidence="1" id="KW-0732">Signal</keyword>